<dbReference type="GO" id="GO:0005663">
    <property type="term" value="C:DNA replication factor C complex"/>
    <property type="evidence" value="ECO:0007669"/>
    <property type="project" value="TreeGrafter"/>
</dbReference>
<sequence>MLQEKYTPETLQDMKRVPAAQILHSLPFSSISNIIFVGPEGAGKRTLFSAFLKHTFKNTPSFFSYTSAYEVSPSKTIDVEVLESKEVLEIKLEGMGTYDKKILQKIATDISATKSIKNLMKSYEHAQNQNEDGNTHSGTKVSHPKILFIPDGHLLSTGAQMALRRVLEKGACNFQLVLLTNTLSHLIPAFKSRFLICRVPAPSDQDISGVISHISTEENISIPEKTKQEIINRSNRNMRKAFSLLELAVHKQPLAVAPWDVIIIEIIRSVESTPSVKALVETREKIYKLLNNQVPSTYIFETILEGLLQREKRVEVAKSITEIASKYTARLCAGTKDMFHIEAFIANAMSLYADLE</sequence>
<dbReference type="Gene3D" id="3.40.50.300">
    <property type="entry name" value="P-loop containing nucleotide triphosphate hydrolases"/>
    <property type="match status" value="1"/>
</dbReference>
<dbReference type="VEuPathDB" id="MicrosporidiaDB:NEQG_01259"/>
<keyword evidence="3" id="KW-1185">Reference proteome</keyword>
<evidence type="ECO:0000256" key="1">
    <source>
        <dbReference type="ARBA" id="ARBA00022705"/>
    </source>
</evidence>
<dbReference type="GO" id="GO:0006281">
    <property type="term" value="P:DNA repair"/>
    <property type="evidence" value="ECO:0007669"/>
    <property type="project" value="TreeGrafter"/>
</dbReference>
<proteinExistence type="predicted"/>
<dbReference type="GO" id="GO:0006271">
    <property type="term" value="P:DNA strand elongation involved in DNA replication"/>
    <property type="evidence" value="ECO:0007669"/>
    <property type="project" value="UniProtKB-ARBA"/>
</dbReference>
<accession>I3EH72</accession>
<dbReference type="PANTHER" id="PTHR11669">
    <property type="entry name" value="REPLICATION FACTOR C / DNA POLYMERASE III GAMMA-TAU SUBUNIT"/>
    <property type="match status" value="1"/>
</dbReference>
<dbReference type="EMBL" id="GL870878">
    <property type="protein sequence ID" value="EIJ88569.1"/>
    <property type="molecule type" value="Genomic_DNA"/>
</dbReference>
<dbReference type="GO" id="GO:0003689">
    <property type="term" value="F:DNA clamp loader activity"/>
    <property type="evidence" value="ECO:0007669"/>
    <property type="project" value="TreeGrafter"/>
</dbReference>
<dbReference type="SUPFAM" id="SSF52540">
    <property type="entry name" value="P-loop containing nucleoside triphosphate hydrolases"/>
    <property type="match status" value="1"/>
</dbReference>
<evidence type="ECO:0000313" key="2">
    <source>
        <dbReference type="EMBL" id="EIJ88569.1"/>
    </source>
</evidence>
<dbReference type="PANTHER" id="PTHR11669:SF1">
    <property type="entry name" value="REPLICATION FACTOR C SUBUNIT 3"/>
    <property type="match status" value="1"/>
</dbReference>
<dbReference type="SUPFAM" id="SSF48019">
    <property type="entry name" value="post-AAA+ oligomerization domain-like"/>
    <property type="match status" value="1"/>
</dbReference>
<dbReference type="Gene3D" id="1.10.8.60">
    <property type="match status" value="1"/>
</dbReference>
<dbReference type="GO" id="GO:0003677">
    <property type="term" value="F:DNA binding"/>
    <property type="evidence" value="ECO:0007669"/>
    <property type="project" value="InterPro"/>
</dbReference>
<dbReference type="InParanoid" id="I3EH72"/>
<dbReference type="Gene3D" id="1.20.272.10">
    <property type="match status" value="1"/>
</dbReference>
<dbReference type="Pfam" id="PF22534">
    <property type="entry name" value="RFC_C"/>
    <property type="match status" value="1"/>
</dbReference>
<dbReference type="InterPro" id="IPR008921">
    <property type="entry name" value="DNA_pol3_clamp-load_cplx_C"/>
</dbReference>
<dbReference type="Pfam" id="PF21960">
    <property type="entry name" value="RCF1-5-like_lid"/>
    <property type="match status" value="1"/>
</dbReference>
<keyword evidence="1" id="KW-0235">DNA replication</keyword>
<dbReference type="AlphaFoldDB" id="I3EH72"/>
<dbReference type="GO" id="GO:0005634">
    <property type="term" value="C:nucleus"/>
    <property type="evidence" value="ECO:0007669"/>
    <property type="project" value="TreeGrafter"/>
</dbReference>
<name>I3EH72_NEMP3</name>
<dbReference type="Proteomes" id="UP000002872">
    <property type="component" value="Unassembled WGS sequence"/>
</dbReference>
<dbReference type="STRING" id="935791.I3EH72"/>
<dbReference type="HOGENOM" id="CLU_042324_5_0_1"/>
<dbReference type="GO" id="GO:0031391">
    <property type="term" value="C:Elg1 RFC-like complex"/>
    <property type="evidence" value="ECO:0007669"/>
    <property type="project" value="UniProtKB-ARBA"/>
</dbReference>
<reference evidence="2" key="1">
    <citation type="submission" date="2011-01" db="EMBL/GenBank/DDBJ databases">
        <title>The Genome Sequence of Nematocida parisii strain ERTm3.</title>
        <authorList>
            <consortium name="The Broad Institute Genome Sequencing Platform"/>
            <consortium name="The Broad Institute Genome Sequencing Center for Infectious Disease"/>
            <person name="Cuomo C."/>
            <person name="Troemel E."/>
            <person name="Young S.K."/>
            <person name="Zeng Q."/>
            <person name="Gargeya S."/>
            <person name="Fitzgerald M."/>
            <person name="Haas B."/>
            <person name="Abouelleil A."/>
            <person name="Alvarado L."/>
            <person name="Arachchi H.M."/>
            <person name="Berlin A."/>
            <person name="Chapman S.B."/>
            <person name="Gearin G."/>
            <person name="Goldberg J."/>
            <person name="Griggs A."/>
            <person name="Gujja S."/>
            <person name="Hansen M."/>
            <person name="Heiman D."/>
            <person name="Howarth C."/>
            <person name="Larimer J."/>
            <person name="Lui A."/>
            <person name="MacDonald P.J.P."/>
            <person name="McCowen C."/>
            <person name="Montmayeur A."/>
            <person name="Murphy C."/>
            <person name="Neiman D."/>
            <person name="Pearson M."/>
            <person name="Priest M."/>
            <person name="Roberts A."/>
            <person name="Saif S."/>
            <person name="Shea T."/>
            <person name="Sisk P."/>
            <person name="Stolte C."/>
            <person name="Sykes S."/>
            <person name="Wortman J."/>
            <person name="Nusbaum C."/>
            <person name="Birren B."/>
        </authorList>
    </citation>
    <scope>NUCLEOTIDE SEQUENCE</scope>
    <source>
        <strain evidence="2">ERTm3</strain>
    </source>
</reference>
<dbReference type="OMA" id="QCFELGT"/>
<evidence type="ECO:0000313" key="3">
    <source>
        <dbReference type="Proteomes" id="UP000002872"/>
    </source>
</evidence>
<gene>
    <name evidence="2" type="ORF">NEQG_01259</name>
</gene>
<organism evidence="2 3">
    <name type="scientific">Nematocida parisii (strain ERTm3)</name>
    <name type="common">Nematode killer fungus</name>
    <dbReference type="NCBI Taxonomy" id="935791"/>
    <lineage>
        <taxon>Eukaryota</taxon>
        <taxon>Fungi</taxon>
        <taxon>Fungi incertae sedis</taxon>
        <taxon>Microsporidia</taxon>
        <taxon>Nematocida</taxon>
    </lineage>
</organism>
<dbReference type="FunCoup" id="I3EH72">
    <property type="interactions" value="201"/>
</dbReference>
<dbReference type="InterPro" id="IPR050238">
    <property type="entry name" value="DNA_Rep/Repair_Clamp_Loader"/>
</dbReference>
<evidence type="ECO:0008006" key="4">
    <source>
        <dbReference type="Google" id="ProtNLM"/>
    </source>
</evidence>
<dbReference type="InterPro" id="IPR027417">
    <property type="entry name" value="P-loop_NTPase"/>
</dbReference>
<protein>
    <recommendedName>
        <fullName evidence="4">AAA+ ATPase domain-containing protein</fullName>
    </recommendedName>
</protein>
<dbReference type="OrthoDB" id="761538at2759"/>